<evidence type="ECO:0000313" key="3">
    <source>
        <dbReference type="Proteomes" id="UP000609531"/>
    </source>
</evidence>
<evidence type="ECO:0000259" key="1">
    <source>
        <dbReference type="Pfam" id="PF00156"/>
    </source>
</evidence>
<reference evidence="2" key="1">
    <citation type="submission" date="2020-12" db="EMBL/GenBank/DDBJ databases">
        <title>Bacterial taxonomy.</title>
        <authorList>
            <person name="Pan X."/>
        </authorList>
    </citation>
    <scope>NUCLEOTIDE SEQUENCE</scope>
    <source>
        <strain evidence="2">B2012</strain>
    </source>
</reference>
<keyword evidence="2" id="KW-0808">Transferase</keyword>
<organism evidence="2 3">
    <name type="scientific">Acuticoccus mangrovi</name>
    <dbReference type="NCBI Taxonomy" id="2796142"/>
    <lineage>
        <taxon>Bacteria</taxon>
        <taxon>Pseudomonadati</taxon>
        <taxon>Pseudomonadota</taxon>
        <taxon>Alphaproteobacteria</taxon>
        <taxon>Hyphomicrobiales</taxon>
        <taxon>Amorphaceae</taxon>
        <taxon>Acuticoccus</taxon>
    </lineage>
</organism>
<keyword evidence="3" id="KW-1185">Reference proteome</keyword>
<dbReference type="Proteomes" id="UP000609531">
    <property type="component" value="Unassembled WGS sequence"/>
</dbReference>
<dbReference type="Pfam" id="PF00156">
    <property type="entry name" value="Pribosyltran"/>
    <property type="match status" value="1"/>
</dbReference>
<proteinExistence type="predicted"/>
<dbReference type="Gene3D" id="3.30.1310.20">
    <property type="entry name" value="PRTase-like"/>
    <property type="match status" value="1"/>
</dbReference>
<evidence type="ECO:0000313" key="2">
    <source>
        <dbReference type="EMBL" id="MBJ3776586.1"/>
    </source>
</evidence>
<dbReference type="InterPro" id="IPR000836">
    <property type="entry name" value="PRTase_dom"/>
</dbReference>
<dbReference type="CDD" id="cd06223">
    <property type="entry name" value="PRTases_typeI"/>
    <property type="match status" value="1"/>
</dbReference>
<name>A0A934IQ17_9HYPH</name>
<dbReference type="RefSeq" id="WP_198882491.1">
    <property type="nucleotide sequence ID" value="NZ_JAEKJA010000010.1"/>
</dbReference>
<dbReference type="Gene3D" id="3.40.50.2020">
    <property type="match status" value="1"/>
</dbReference>
<protein>
    <submittedName>
        <fullName evidence="2">Phosphoribosyltransferase</fullName>
    </submittedName>
</protein>
<dbReference type="AlphaFoldDB" id="A0A934IQ17"/>
<dbReference type="SUPFAM" id="SSF53271">
    <property type="entry name" value="PRTase-like"/>
    <property type="match status" value="1"/>
</dbReference>
<feature type="domain" description="Phosphoribosyltransferase" evidence="1">
    <location>
        <begin position="11"/>
        <end position="192"/>
    </location>
</feature>
<dbReference type="GO" id="GO:0016757">
    <property type="term" value="F:glycosyltransferase activity"/>
    <property type="evidence" value="ECO:0007669"/>
    <property type="project" value="UniProtKB-KW"/>
</dbReference>
<gene>
    <name evidence="2" type="ORF">JCR33_12850</name>
</gene>
<accession>A0A934IQ17</accession>
<dbReference type="EMBL" id="JAEKJA010000010">
    <property type="protein sequence ID" value="MBJ3776586.1"/>
    <property type="molecule type" value="Genomic_DNA"/>
</dbReference>
<sequence>MLFADRREAGRRLAAALAPYEGTDTVVLALPRGGVPVAYEVARALHLPLDIMLVRKLGVPGHEEFAMGAIADGCVQVLNQDVVDSLRIPASAVEAVAVRERAELARRNKLYRAGATAPNLADKTAILVDDGMATGADMRAAVEAAHAQHAARVVAAAPVASHEALTLLRAIADEVVTLAVPEPFIGVGLHYDEFGQTPDADVKRLLEDARVPPT</sequence>
<dbReference type="InterPro" id="IPR029057">
    <property type="entry name" value="PRTase-like"/>
</dbReference>
<comment type="caution">
    <text evidence="2">The sequence shown here is derived from an EMBL/GenBank/DDBJ whole genome shotgun (WGS) entry which is preliminary data.</text>
</comment>
<keyword evidence="2" id="KW-0328">Glycosyltransferase</keyword>